<keyword evidence="1" id="KW-0812">Transmembrane</keyword>
<proteinExistence type="predicted"/>
<reference evidence="2 3" key="1">
    <citation type="submission" date="2023-08" db="EMBL/GenBank/DDBJ databases">
        <title>A Necator americanus chromosomal reference genome.</title>
        <authorList>
            <person name="Ilik V."/>
            <person name="Petrzelkova K.J."/>
            <person name="Pardy F."/>
            <person name="Fuh T."/>
            <person name="Niatou-Singa F.S."/>
            <person name="Gouil Q."/>
            <person name="Baker L."/>
            <person name="Ritchie M.E."/>
            <person name="Jex A.R."/>
            <person name="Gazzola D."/>
            <person name="Li H."/>
            <person name="Toshio Fujiwara R."/>
            <person name="Zhan B."/>
            <person name="Aroian R.V."/>
            <person name="Pafco B."/>
            <person name="Schwarz E.M."/>
        </authorList>
    </citation>
    <scope>NUCLEOTIDE SEQUENCE [LARGE SCALE GENOMIC DNA]</scope>
    <source>
        <strain evidence="2 3">Aroian</strain>
        <tissue evidence="2">Whole animal</tissue>
    </source>
</reference>
<evidence type="ECO:0000256" key="1">
    <source>
        <dbReference type="SAM" id="Phobius"/>
    </source>
</evidence>
<feature type="transmembrane region" description="Helical" evidence="1">
    <location>
        <begin position="188"/>
        <end position="210"/>
    </location>
</feature>
<sequence>MQEHPSYRKEIPETEKRLSNGKIAAKMGVERVSREQALSILLLHTLHTMLLCCCWPVHKCVTVLSCFDTLVVTIFAYKSFNVLVDTIYEPHWSTVLSFLFFLFFAVCQLIATIFIILAHKRNIARYCYPRLILIIGLIVCSAIACIVMLFYFGGAQTSMNNFFFRVYEYFFEKVDDVERAELKSELKLYAAAFLALALTFCTYSIFELFLTRKFYQTLDRFTPVPQNDPSVPQPAFNPEFAQTPGKVYPDLH</sequence>
<accession>A0ABR1DEA1</accession>
<dbReference type="Proteomes" id="UP001303046">
    <property type="component" value="Unassembled WGS sequence"/>
</dbReference>
<name>A0ABR1DEA1_NECAM</name>
<keyword evidence="3" id="KW-1185">Reference proteome</keyword>
<feature type="transmembrane region" description="Helical" evidence="1">
    <location>
        <begin position="98"/>
        <end position="119"/>
    </location>
</feature>
<feature type="transmembrane region" description="Helical" evidence="1">
    <location>
        <begin position="131"/>
        <end position="152"/>
    </location>
</feature>
<evidence type="ECO:0000313" key="2">
    <source>
        <dbReference type="EMBL" id="KAK6748807.1"/>
    </source>
</evidence>
<protein>
    <submittedName>
        <fullName evidence="2">Uncharacterized protein</fullName>
    </submittedName>
</protein>
<organism evidence="2 3">
    <name type="scientific">Necator americanus</name>
    <name type="common">Human hookworm</name>
    <dbReference type="NCBI Taxonomy" id="51031"/>
    <lineage>
        <taxon>Eukaryota</taxon>
        <taxon>Metazoa</taxon>
        <taxon>Ecdysozoa</taxon>
        <taxon>Nematoda</taxon>
        <taxon>Chromadorea</taxon>
        <taxon>Rhabditida</taxon>
        <taxon>Rhabditina</taxon>
        <taxon>Rhabditomorpha</taxon>
        <taxon>Strongyloidea</taxon>
        <taxon>Ancylostomatidae</taxon>
        <taxon>Bunostominae</taxon>
        <taxon>Necator</taxon>
    </lineage>
</organism>
<keyword evidence="1" id="KW-0472">Membrane</keyword>
<evidence type="ECO:0000313" key="3">
    <source>
        <dbReference type="Proteomes" id="UP001303046"/>
    </source>
</evidence>
<gene>
    <name evidence="2" type="primary">Necator_chrIV.g14730</name>
    <name evidence="2" type="ORF">RB195_001435</name>
</gene>
<comment type="caution">
    <text evidence="2">The sequence shown here is derived from an EMBL/GenBank/DDBJ whole genome shotgun (WGS) entry which is preliminary data.</text>
</comment>
<keyword evidence="1" id="KW-1133">Transmembrane helix</keyword>
<dbReference type="EMBL" id="JAVFWL010000004">
    <property type="protein sequence ID" value="KAK6748807.1"/>
    <property type="molecule type" value="Genomic_DNA"/>
</dbReference>